<dbReference type="EMBL" id="QUSW01000006">
    <property type="protein sequence ID" value="RQP22728.1"/>
    <property type="molecule type" value="Genomic_DNA"/>
</dbReference>
<protein>
    <submittedName>
        <fullName evidence="9">EscS/YscS/HrcS family type III secretion system export apparatus protein</fullName>
    </submittedName>
</protein>
<dbReference type="PANTHER" id="PTHR34040:SF7">
    <property type="entry name" value="SURFACE PRESENTATION OF ANTIGENS PROTEIN SPAQ"/>
    <property type="match status" value="1"/>
</dbReference>
<keyword evidence="3" id="KW-1003">Cell membrane</keyword>
<dbReference type="GO" id="GO:0009306">
    <property type="term" value="P:protein secretion"/>
    <property type="evidence" value="ECO:0007669"/>
    <property type="project" value="InterPro"/>
</dbReference>
<comment type="caution">
    <text evidence="9">The sequence shown here is derived from an EMBL/GenBank/DDBJ whole genome shotgun (WGS) entry which is preliminary data.</text>
</comment>
<evidence type="ECO:0000256" key="6">
    <source>
        <dbReference type="ARBA" id="ARBA00023026"/>
    </source>
</evidence>
<keyword evidence="5 8" id="KW-1133">Transmembrane helix</keyword>
<dbReference type="InterPro" id="IPR006306">
    <property type="entry name" value="T3SS_HrpO"/>
</dbReference>
<evidence type="ECO:0000256" key="4">
    <source>
        <dbReference type="ARBA" id="ARBA00022692"/>
    </source>
</evidence>
<keyword evidence="7 8" id="KW-0472">Membrane</keyword>
<dbReference type="GO" id="GO:0005886">
    <property type="term" value="C:plasma membrane"/>
    <property type="evidence" value="ECO:0007669"/>
    <property type="project" value="UniProtKB-SubCell"/>
</dbReference>
<evidence type="ECO:0000256" key="8">
    <source>
        <dbReference type="SAM" id="Phobius"/>
    </source>
</evidence>
<dbReference type="PRINTS" id="PR00952">
    <property type="entry name" value="TYPE3IMQPROT"/>
</dbReference>
<evidence type="ECO:0000313" key="10">
    <source>
        <dbReference type="Proteomes" id="UP000267464"/>
    </source>
</evidence>
<dbReference type="AlphaFoldDB" id="A0A3N7HKU5"/>
<dbReference type="InterPro" id="IPR002191">
    <property type="entry name" value="Bac_export_3"/>
</dbReference>
<name>A0A3N7HKU5_9BURK</name>
<evidence type="ECO:0000256" key="5">
    <source>
        <dbReference type="ARBA" id="ARBA00022989"/>
    </source>
</evidence>
<evidence type="ECO:0000256" key="2">
    <source>
        <dbReference type="ARBA" id="ARBA00006156"/>
    </source>
</evidence>
<dbReference type="RefSeq" id="WP_124542297.1">
    <property type="nucleotide sequence ID" value="NZ_QUSW01000006.1"/>
</dbReference>
<dbReference type="OrthoDB" id="8780569at2"/>
<dbReference type="PANTHER" id="PTHR34040">
    <property type="entry name" value="FLAGELLAR BIOSYNTHETIC PROTEIN FLIQ"/>
    <property type="match status" value="1"/>
</dbReference>
<gene>
    <name evidence="9" type="ORF">DZC73_20740</name>
</gene>
<dbReference type="Proteomes" id="UP000267464">
    <property type="component" value="Unassembled WGS sequence"/>
</dbReference>
<organism evidence="9 10">
    <name type="scientific">Piscinibacter terrae</name>
    <dbReference type="NCBI Taxonomy" id="2496871"/>
    <lineage>
        <taxon>Bacteria</taxon>
        <taxon>Pseudomonadati</taxon>
        <taxon>Pseudomonadota</taxon>
        <taxon>Betaproteobacteria</taxon>
        <taxon>Burkholderiales</taxon>
        <taxon>Sphaerotilaceae</taxon>
        <taxon>Piscinibacter</taxon>
    </lineage>
</organism>
<evidence type="ECO:0000256" key="1">
    <source>
        <dbReference type="ARBA" id="ARBA00004651"/>
    </source>
</evidence>
<evidence type="ECO:0000256" key="3">
    <source>
        <dbReference type="ARBA" id="ARBA00022475"/>
    </source>
</evidence>
<reference evidence="9 10" key="1">
    <citation type="submission" date="2018-08" db="EMBL/GenBank/DDBJ databases">
        <authorList>
            <person name="Khan S.A."/>
            <person name="Jeon C.O."/>
            <person name="Chun B.H."/>
            <person name="Jeong S.E."/>
        </authorList>
    </citation>
    <scope>NUCLEOTIDE SEQUENCE [LARGE SCALE GENOMIC DNA]</scope>
    <source>
        <strain evidence="9 10">S-16</strain>
    </source>
</reference>
<comment type="similarity">
    <text evidence="2">Belongs to the FliQ/MopD/SpaQ family.</text>
</comment>
<proteinExistence type="inferred from homology"/>
<keyword evidence="10" id="KW-1185">Reference proteome</keyword>
<comment type="subcellular location">
    <subcellularLocation>
        <location evidence="1">Cell membrane</location>
        <topology evidence="1">Multi-pass membrane protein</topology>
    </subcellularLocation>
</comment>
<dbReference type="NCBIfam" id="TIGR01403">
    <property type="entry name" value="fliQ_rel_III"/>
    <property type="match status" value="1"/>
</dbReference>
<reference evidence="9 10" key="2">
    <citation type="submission" date="2018-12" db="EMBL/GenBank/DDBJ databases">
        <title>Rhizobacter gummiphilus sp. nov., a rubber-degrading bacterium isolated from the soil of a botanical garden in Japan.</title>
        <authorList>
            <person name="Shunsuke S.S."/>
        </authorList>
    </citation>
    <scope>NUCLEOTIDE SEQUENCE [LARGE SCALE GENOMIC DNA]</scope>
    <source>
        <strain evidence="9 10">S-16</strain>
    </source>
</reference>
<feature type="transmembrane region" description="Helical" evidence="8">
    <location>
        <begin position="55"/>
        <end position="74"/>
    </location>
</feature>
<feature type="transmembrane region" description="Helical" evidence="8">
    <location>
        <begin position="12"/>
        <end position="35"/>
    </location>
</feature>
<keyword evidence="4 8" id="KW-0812">Transmembrane</keyword>
<evidence type="ECO:0000313" key="9">
    <source>
        <dbReference type="EMBL" id="RQP22728.1"/>
    </source>
</evidence>
<evidence type="ECO:0000256" key="7">
    <source>
        <dbReference type="ARBA" id="ARBA00023136"/>
    </source>
</evidence>
<keyword evidence="6" id="KW-0843">Virulence</keyword>
<sequence>MGSEEIVRVTSEAMMLCLVVSLPAVLVAAGVGLLVAFVQAVTSLQEQAISQGAKMISVVVTLLLAAPWGARLVLEFARSMMRMAMS</sequence>
<accession>A0A3N7HKU5</accession>
<dbReference type="Pfam" id="PF01313">
    <property type="entry name" value="Bac_export_3"/>
    <property type="match status" value="1"/>
</dbReference>